<gene>
    <name evidence="1" type="ORF">MO867_08045</name>
</gene>
<accession>A0A9X2EL88</accession>
<dbReference type="AlphaFoldDB" id="A0A9X2EL88"/>
<organism evidence="1 2">
    <name type="scientific">Microbulbifer okhotskensis</name>
    <dbReference type="NCBI Taxonomy" id="2926617"/>
    <lineage>
        <taxon>Bacteria</taxon>
        <taxon>Pseudomonadati</taxon>
        <taxon>Pseudomonadota</taxon>
        <taxon>Gammaproteobacteria</taxon>
        <taxon>Cellvibrionales</taxon>
        <taxon>Microbulbiferaceae</taxon>
        <taxon>Microbulbifer</taxon>
    </lineage>
</organism>
<sequence>MSVDQYQKWLRICTRLYERPQQAEDLLQDGLLAATEAQRLVLSPALNGLTRSEMRKVLNLSDTGLRQRLSGLRKKLASPHTSAKIDPTSLTAAYAAQVERANSPRAVPLWHTAPRTSRTFDLVSLTQIAIF</sequence>
<evidence type="ECO:0000313" key="1">
    <source>
        <dbReference type="EMBL" id="MCO1334294.1"/>
    </source>
</evidence>
<dbReference type="RefSeq" id="WP_252465822.1">
    <property type="nucleotide sequence ID" value="NZ_JALBWM010000024.1"/>
</dbReference>
<name>A0A9X2EL88_9GAMM</name>
<evidence type="ECO:0000313" key="2">
    <source>
        <dbReference type="Proteomes" id="UP001139028"/>
    </source>
</evidence>
<protein>
    <submittedName>
        <fullName evidence="1">Uncharacterized protein</fullName>
    </submittedName>
</protein>
<dbReference type="EMBL" id="JALBWM010000024">
    <property type="protein sequence ID" value="MCO1334294.1"/>
    <property type="molecule type" value="Genomic_DNA"/>
</dbReference>
<proteinExistence type="predicted"/>
<dbReference type="Proteomes" id="UP001139028">
    <property type="component" value="Unassembled WGS sequence"/>
</dbReference>
<comment type="caution">
    <text evidence="1">The sequence shown here is derived from an EMBL/GenBank/DDBJ whole genome shotgun (WGS) entry which is preliminary data.</text>
</comment>
<keyword evidence="2" id="KW-1185">Reference proteome</keyword>
<reference evidence="1" key="1">
    <citation type="journal article" date="2022" name="Arch. Microbiol.">
        <title>Microbulbifer okhotskensis sp. nov., isolated from a deep bottom sediment of the Okhotsk Sea.</title>
        <authorList>
            <person name="Romanenko L."/>
            <person name="Kurilenko V."/>
            <person name="Otstavnykh N."/>
            <person name="Velansky P."/>
            <person name="Isaeva M."/>
            <person name="Mikhailov V."/>
        </authorList>
    </citation>
    <scope>NUCLEOTIDE SEQUENCE</scope>
    <source>
        <strain evidence="1">OS29</strain>
    </source>
</reference>